<comment type="caution">
    <text evidence="2">The sequence shown here is derived from an EMBL/GenBank/DDBJ whole genome shotgun (WGS) entry which is preliminary data.</text>
</comment>
<feature type="region of interest" description="Disordered" evidence="1">
    <location>
        <begin position="326"/>
        <end position="359"/>
    </location>
</feature>
<organism evidence="2 3">
    <name type="scientific">Pristionchus entomophagus</name>
    <dbReference type="NCBI Taxonomy" id="358040"/>
    <lineage>
        <taxon>Eukaryota</taxon>
        <taxon>Metazoa</taxon>
        <taxon>Ecdysozoa</taxon>
        <taxon>Nematoda</taxon>
        <taxon>Chromadorea</taxon>
        <taxon>Rhabditida</taxon>
        <taxon>Rhabditina</taxon>
        <taxon>Diplogasteromorpha</taxon>
        <taxon>Diplogasteroidea</taxon>
        <taxon>Neodiplogasteridae</taxon>
        <taxon>Pristionchus</taxon>
    </lineage>
</organism>
<feature type="region of interest" description="Disordered" evidence="1">
    <location>
        <begin position="231"/>
        <end position="314"/>
    </location>
</feature>
<feature type="non-terminal residue" evidence="2">
    <location>
        <position position="785"/>
    </location>
</feature>
<proteinExistence type="predicted"/>
<evidence type="ECO:0000313" key="3">
    <source>
        <dbReference type="Proteomes" id="UP001432027"/>
    </source>
</evidence>
<reference evidence="2" key="1">
    <citation type="submission" date="2023-10" db="EMBL/GenBank/DDBJ databases">
        <title>Genome assembly of Pristionchus species.</title>
        <authorList>
            <person name="Yoshida K."/>
            <person name="Sommer R.J."/>
        </authorList>
    </citation>
    <scope>NUCLEOTIDE SEQUENCE</scope>
    <source>
        <strain evidence="2">RS0144</strain>
    </source>
</reference>
<sequence length="785" mass="86139">MCHGCSCCSGRGRVCCRVGRCSTGRGCLSGGCSCIKSSSCPPSPPYTRSSSLPLSPLQTTPFVPFSPLIDSLPFIDCDGSNPNCCRERHKPGFLPLPTTSRGGERGRTRHRRERMSRNGGFFQKIFGGRPSDVPSSDQPSESDYATIDRLRNREMSMPISGRSVTFGSNREIPPPDLHQGTGKSPYRPRAESAHSIRGRPTGGGLTRAHHTSSKASDLDDITADLLRLSCEPESIQPPSGGSSFGRRRGNGRGNEGGGYLPRSTSTSAVPLSQRHPLQQDGPSGTSVFTWNAVQDSPRGTPLNVRRSSASQAIPSTHLQSLNNLYNGDDVGGSTPQYQPLPSQRSTPQNSFVQDEEKKGVTREKIVEMSQKTKAPPVVRTTVEGKLKMEKIVGADLITVDSCVSSAWTVRDTTTNYKIKTTIGRRSILLEEMAKNTTERGEGSGETRYKITLMEDGVKKAETQSTIPSPPQGADKKAYLTEVSRLLIQQDFDPVHPSRPSDGSPLPTIIGPNGKLVPMGPDGRPVLTGTTPDGITILLGPDGKPLAGPDGGPIIIGSDGQPLVPPKEDVDSALTHVEIEVVEDVTNILKTYVIGERADEHLPLPDSITDEIEAPPPAQIEDHEAPPPVMDDLPKIERIYVDELEFEEEEKTLEKAEIHLKAQGAHLEGESTLRRMRRIESESSINSDRAQCSHVFADCEVVKREDSSTFIVTVALPRTVEIICEMRRSRRKKREERVKIESEKEGRIYEGETVLRRERRLETSDSLEMAEKREEEKIEEMRMEEM</sequence>
<keyword evidence="3" id="KW-1185">Reference proteome</keyword>
<protein>
    <submittedName>
        <fullName evidence="2">Uncharacterized protein</fullName>
    </submittedName>
</protein>
<dbReference type="EMBL" id="BTSX01000002">
    <property type="protein sequence ID" value="GMS84198.1"/>
    <property type="molecule type" value="Genomic_DNA"/>
</dbReference>
<feature type="compositionally biased region" description="Polar residues" evidence="1">
    <location>
        <begin position="305"/>
        <end position="314"/>
    </location>
</feature>
<dbReference type="Proteomes" id="UP001432027">
    <property type="component" value="Unassembled WGS sequence"/>
</dbReference>
<feature type="compositionally biased region" description="Polar residues" evidence="1">
    <location>
        <begin position="333"/>
        <end position="352"/>
    </location>
</feature>
<evidence type="ECO:0000313" key="2">
    <source>
        <dbReference type="EMBL" id="GMS84198.1"/>
    </source>
</evidence>
<feature type="compositionally biased region" description="Polar residues" evidence="1">
    <location>
        <begin position="280"/>
        <end position="294"/>
    </location>
</feature>
<feature type="region of interest" description="Disordered" evidence="1">
    <location>
        <begin position="760"/>
        <end position="785"/>
    </location>
</feature>
<feature type="compositionally biased region" description="Polar residues" evidence="1">
    <location>
        <begin position="133"/>
        <end position="143"/>
    </location>
</feature>
<name>A0AAV5SM73_9BILA</name>
<gene>
    <name evidence="2" type="ORF">PENTCL1PPCAC_6373</name>
</gene>
<accession>A0AAV5SM73</accession>
<dbReference type="AlphaFoldDB" id="A0AAV5SM73"/>
<feature type="region of interest" description="Disordered" evidence="1">
    <location>
        <begin position="121"/>
        <end position="218"/>
    </location>
</feature>
<evidence type="ECO:0000256" key="1">
    <source>
        <dbReference type="SAM" id="MobiDB-lite"/>
    </source>
</evidence>